<dbReference type="InterPro" id="IPR050678">
    <property type="entry name" value="DNA_Partitioning_ATPase"/>
</dbReference>
<dbReference type="PANTHER" id="PTHR13696:SF99">
    <property type="entry name" value="COBYRINIC ACID AC-DIAMIDE SYNTHASE"/>
    <property type="match status" value="1"/>
</dbReference>
<dbReference type="OrthoDB" id="9791162at2"/>
<dbReference type="STRING" id="1423740.FC36_GL002058"/>
<evidence type="ECO:0000313" key="2">
    <source>
        <dbReference type="EMBL" id="KRL81172.1"/>
    </source>
</evidence>
<dbReference type="PATRIC" id="fig|1423740.3.peg.2229"/>
<name>A0A0R1TMW8_9LACO</name>
<evidence type="ECO:0000259" key="1">
    <source>
        <dbReference type="Pfam" id="PF13614"/>
    </source>
</evidence>
<dbReference type="CDD" id="cd02042">
    <property type="entry name" value="ParAB_family"/>
    <property type="match status" value="1"/>
</dbReference>
<dbReference type="InterPro" id="IPR025669">
    <property type="entry name" value="AAA_dom"/>
</dbReference>
<comment type="caution">
    <text evidence="2">The sequence shown here is derived from an EMBL/GenBank/DDBJ whole genome shotgun (WGS) entry which is preliminary data.</text>
</comment>
<dbReference type="Gene3D" id="3.40.50.300">
    <property type="entry name" value="P-loop containing nucleotide triphosphate hydrolases"/>
    <property type="match status" value="1"/>
</dbReference>
<sequence length="268" mass="31198">MEIVTICSTKGGVGKTTISYNFGEWLAANGNQVLLIDLDQQCNLSQLYGLESTSNNIGNLFDKLNDEEMSVYHTTSENIDIIPGYKKLHRLIANIETDPHKYFFLFRWFRKNYETVKKYDYVIVDCHPSFDTLVKNAVAVSDVLFCPITPTEHGYDAKFTFMDDFVEYKENEAIDMSTEESYVRAKVYYIGNMVKHNTESSRNFLKIIENNPEVIAVLPNRELFNRSTLEHTPLVKMERSDESKYKRYASTYKEIDTEFKKMLEAFNH</sequence>
<feature type="domain" description="AAA" evidence="1">
    <location>
        <begin position="1"/>
        <end position="154"/>
    </location>
</feature>
<dbReference type="PANTHER" id="PTHR13696">
    <property type="entry name" value="P-LOOP CONTAINING NUCLEOSIDE TRIPHOSPHATE HYDROLASE"/>
    <property type="match status" value="1"/>
</dbReference>
<reference evidence="2 3" key="1">
    <citation type="journal article" date="2015" name="Genome Announc.">
        <title>Expanding the biotechnology potential of lactobacilli through comparative genomics of 213 strains and associated genera.</title>
        <authorList>
            <person name="Sun Z."/>
            <person name="Harris H.M."/>
            <person name="McCann A."/>
            <person name="Guo C."/>
            <person name="Argimon S."/>
            <person name="Zhang W."/>
            <person name="Yang X."/>
            <person name="Jeffery I.B."/>
            <person name="Cooney J.C."/>
            <person name="Kagawa T.F."/>
            <person name="Liu W."/>
            <person name="Song Y."/>
            <person name="Salvetti E."/>
            <person name="Wrobel A."/>
            <person name="Rasinkangas P."/>
            <person name="Parkhill J."/>
            <person name="Rea M.C."/>
            <person name="O'Sullivan O."/>
            <person name="Ritari J."/>
            <person name="Douillard F.P."/>
            <person name="Paul Ross R."/>
            <person name="Yang R."/>
            <person name="Briner A.E."/>
            <person name="Felis G.E."/>
            <person name="de Vos W.M."/>
            <person name="Barrangou R."/>
            <person name="Klaenhammer T.R."/>
            <person name="Caufield P.W."/>
            <person name="Cui Y."/>
            <person name="Zhang H."/>
            <person name="O'Toole P.W."/>
        </authorList>
    </citation>
    <scope>NUCLEOTIDE SEQUENCE [LARGE SCALE GENOMIC DNA]</scope>
    <source>
        <strain evidence="2 3">DSM 15833</strain>
    </source>
</reference>
<gene>
    <name evidence="2" type="ORF">FC36_GL002058</name>
</gene>
<dbReference type="Proteomes" id="UP000051048">
    <property type="component" value="Unassembled WGS sequence"/>
</dbReference>
<evidence type="ECO:0000313" key="3">
    <source>
        <dbReference type="Proteomes" id="UP000051048"/>
    </source>
</evidence>
<dbReference type="RefSeq" id="WP_056986743.1">
    <property type="nucleotide sequence ID" value="NZ_AZFH01000042.1"/>
</dbReference>
<proteinExistence type="predicted"/>
<dbReference type="AlphaFoldDB" id="A0A0R1TMW8"/>
<dbReference type="Pfam" id="PF13614">
    <property type="entry name" value="AAA_31"/>
    <property type="match status" value="1"/>
</dbReference>
<dbReference type="SUPFAM" id="SSF52540">
    <property type="entry name" value="P-loop containing nucleoside triphosphate hydrolases"/>
    <property type="match status" value="1"/>
</dbReference>
<dbReference type="EMBL" id="AZFH01000042">
    <property type="protein sequence ID" value="KRL81172.1"/>
    <property type="molecule type" value="Genomic_DNA"/>
</dbReference>
<protein>
    <submittedName>
        <fullName evidence="2">Plasmid partition protein</fullName>
    </submittedName>
</protein>
<accession>A0A0R1TMW8</accession>
<dbReference type="InterPro" id="IPR027417">
    <property type="entry name" value="P-loop_NTPase"/>
</dbReference>
<organism evidence="2 3">
    <name type="scientific">Ligilactobacillus equi DSM 15833 = JCM 10991</name>
    <dbReference type="NCBI Taxonomy" id="1423740"/>
    <lineage>
        <taxon>Bacteria</taxon>
        <taxon>Bacillati</taxon>
        <taxon>Bacillota</taxon>
        <taxon>Bacilli</taxon>
        <taxon>Lactobacillales</taxon>
        <taxon>Lactobacillaceae</taxon>
        <taxon>Ligilactobacillus</taxon>
    </lineage>
</organism>